<dbReference type="EMBL" id="WQRF01000002">
    <property type="protein sequence ID" value="MVS99410.1"/>
    <property type="molecule type" value="Genomic_DNA"/>
</dbReference>
<accession>A0A7X3K3Y0</accession>
<dbReference type="AlphaFoldDB" id="A0A7X3K3Y0"/>
<evidence type="ECO:0000313" key="1">
    <source>
        <dbReference type="EMBL" id="MVS99410.1"/>
    </source>
</evidence>
<sequence>MMLSGNTHRVGGDRANVVHWQGHSGRAYGLRPRALDKFAMEEAELYLIAKGSHVLWVGSTQDLVADPISRSRFRLALDCATNVFSLAAPENRLATIWDLEQATPATAPVAQAA</sequence>
<name>A0A7X3K3Y0_9HYPH</name>
<comment type="caution">
    <text evidence="1">The sequence shown here is derived from an EMBL/GenBank/DDBJ whole genome shotgun (WGS) entry which is preliminary data.</text>
</comment>
<reference evidence="1 2" key="1">
    <citation type="submission" date="2019-12" db="EMBL/GenBank/DDBJ databases">
        <title>Devosia maris sp. nov., isolated from the deep seawater.</title>
        <authorList>
            <person name="Liu Y."/>
        </authorList>
    </citation>
    <scope>NUCLEOTIDE SEQUENCE [LARGE SCALE GENOMIC DNA]</scope>
    <source>
        <strain evidence="1 2">L53-10-65</strain>
    </source>
</reference>
<protein>
    <submittedName>
        <fullName evidence="1">Uncharacterized protein</fullName>
    </submittedName>
</protein>
<gene>
    <name evidence="1" type="ORF">GO014_10290</name>
</gene>
<keyword evidence="2" id="KW-1185">Reference proteome</keyword>
<dbReference type="RefSeq" id="WP_157290245.1">
    <property type="nucleotide sequence ID" value="NZ_WQRF01000002.1"/>
</dbReference>
<organism evidence="1 2">
    <name type="scientific">Devosia marina</name>
    <dbReference type="NCBI Taxonomy" id="2683198"/>
    <lineage>
        <taxon>Bacteria</taxon>
        <taxon>Pseudomonadati</taxon>
        <taxon>Pseudomonadota</taxon>
        <taxon>Alphaproteobacteria</taxon>
        <taxon>Hyphomicrobiales</taxon>
        <taxon>Devosiaceae</taxon>
        <taxon>Devosia</taxon>
    </lineage>
</organism>
<dbReference type="Proteomes" id="UP000438106">
    <property type="component" value="Unassembled WGS sequence"/>
</dbReference>
<proteinExistence type="predicted"/>
<evidence type="ECO:0000313" key="2">
    <source>
        <dbReference type="Proteomes" id="UP000438106"/>
    </source>
</evidence>